<feature type="compositionally biased region" description="Basic residues" evidence="1">
    <location>
        <begin position="78"/>
        <end position="92"/>
    </location>
</feature>
<evidence type="ECO:0000256" key="1">
    <source>
        <dbReference type="SAM" id="MobiDB-lite"/>
    </source>
</evidence>
<gene>
    <name evidence="3" type="ORF">GWK47_005401</name>
</gene>
<dbReference type="EMBL" id="JACEEZ010007703">
    <property type="protein sequence ID" value="KAG0723802.1"/>
    <property type="molecule type" value="Genomic_DNA"/>
</dbReference>
<dbReference type="AlphaFoldDB" id="A0A8J4YAX0"/>
<evidence type="ECO:0000313" key="3">
    <source>
        <dbReference type="EMBL" id="KAG0723802.1"/>
    </source>
</evidence>
<organism evidence="3 4">
    <name type="scientific">Chionoecetes opilio</name>
    <name type="common">Atlantic snow crab</name>
    <name type="synonym">Cancer opilio</name>
    <dbReference type="NCBI Taxonomy" id="41210"/>
    <lineage>
        <taxon>Eukaryota</taxon>
        <taxon>Metazoa</taxon>
        <taxon>Ecdysozoa</taxon>
        <taxon>Arthropoda</taxon>
        <taxon>Crustacea</taxon>
        <taxon>Multicrustacea</taxon>
        <taxon>Malacostraca</taxon>
        <taxon>Eumalacostraca</taxon>
        <taxon>Eucarida</taxon>
        <taxon>Decapoda</taxon>
        <taxon>Pleocyemata</taxon>
        <taxon>Brachyura</taxon>
        <taxon>Eubrachyura</taxon>
        <taxon>Majoidea</taxon>
        <taxon>Majidae</taxon>
        <taxon>Chionoecetes</taxon>
    </lineage>
</organism>
<feature type="region of interest" description="Disordered" evidence="1">
    <location>
        <begin position="78"/>
        <end position="116"/>
    </location>
</feature>
<proteinExistence type="predicted"/>
<dbReference type="Proteomes" id="UP000770661">
    <property type="component" value="Unassembled WGS sequence"/>
</dbReference>
<keyword evidence="2" id="KW-1133">Transmembrane helix</keyword>
<sequence>MLARQEELNASDKRQQVDHGEHQLHTLLQAIRTAASGVEAYKTIEASDHVMEEETQREEECLARLPDVHTVTTLNKVRRRGTGTPGSRRHRPGAQQTADVGGGAAGDASLTCSSGGPPHRYRVRCPDVNSLEGNLLQRGLVFAVHTTAGRSRQVASCLEDDPLYLHFLRDQPLPRGRVALQVGQPLLGGVTLPLSLTISSAFFNMLLAKTKCLPK</sequence>
<accession>A0A8J4YAX0</accession>
<feature type="region of interest" description="Disordered" evidence="1">
    <location>
        <begin position="1"/>
        <end position="20"/>
    </location>
</feature>
<evidence type="ECO:0000313" key="4">
    <source>
        <dbReference type="Proteomes" id="UP000770661"/>
    </source>
</evidence>
<name>A0A8J4YAX0_CHIOP</name>
<comment type="caution">
    <text evidence="3">The sequence shown here is derived from an EMBL/GenBank/DDBJ whole genome shotgun (WGS) entry which is preliminary data.</text>
</comment>
<feature type="transmembrane region" description="Helical" evidence="2">
    <location>
        <begin position="186"/>
        <end position="207"/>
    </location>
</feature>
<evidence type="ECO:0000256" key="2">
    <source>
        <dbReference type="SAM" id="Phobius"/>
    </source>
</evidence>
<keyword evidence="2" id="KW-0812">Transmembrane</keyword>
<keyword evidence="2" id="KW-0472">Membrane</keyword>
<reference evidence="3" key="1">
    <citation type="submission" date="2020-07" db="EMBL/GenBank/DDBJ databases">
        <title>The High-quality genome of the commercially important snow crab, Chionoecetes opilio.</title>
        <authorList>
            <person name="Jeong J.-H."/>
            <person name="Ryu S."/>
        </authorList>
    </citation>
    <scope>NUCLEOTIDE SEQUENCE</scope>
    <source>
        <strain evidence="3">MADBK_172401_WGS</strain>
        <tissue evidence="3">Digestive gland</tissue>
    </source>
</reference>
<keyword evidence="4" id="KW-1185">Reference proteome</keyword>
<protein>
    <submittedName>
        <fullName evidence="3">Uncharacterized protein</fullName>
    </submittedName>
</protein>